<evidence type="ECO:0000313" key="3">
    <source>
        <dbReference type="Proteomes" id="UP001500840"/>
    </source>
</evidence>
<evidence type="ECO:0000256" key="1">
    <source>
        <dbReference type="SAM" id="MobiDB-lite"/>
    </source>
</evidence>
<dbReference type="InterPro" id="IPR046525">
    <property type="entry name" value="DUF6702"/>
</dbReference>
<keyword evidence="3" id="KW-1185">Reference proteome</keyword>
<gene>
    <name evidence="2" type="ORF">GCM10023156_58100</name>
</gene>
<accession>A0ABP8NMD0</accession>
<dbReference type="RefSeq" id="WP_345327188.1">
    <property type="nucleotide sequence ID" value="NZ_BAABGA010000090.1"/>
</dbReference>
<dbReference type="EMBL" id="BAABGA010000090">
    <property type="protein sequence ID" value="GAA4467743.1"/>
    <property type="molecule type" value="Genomic_DNA"/>
</dbReference>
<sequence length="197" mass="22400">MFHALLFLVMLHPVHETVSEVQWNADSKRFEVALRLHILDQQWIEQQADKSQEIENVAVRYLNKTFQIRPIGDGKPETRKAAGLSKAKIHWVGRKDEGSHVWWYFEIEPALSPAASASRSVSAVQSVPGQQSAAGNELPKFEITQRMFFERQEGFRNRVILLGQLSKTAITLTIEHPTAPLEESIDEQSGEPRHPPE</sequence>
<protein>
    <submittedName>
        <fullName evidence="2">Uncharacterized protein</fullName>
    </submittedName>
</protein>
<organism evidence="2 3">
    <name type="scientific">Novipirellula rosea</name>
    <dbReference type="NCBI Taxonomy" id="1031540"/>
    <lineage>
        <taxon>Bacteria</taxon>
        <taxon>Pseudomonadati</taxon>
        <taxon>Planctomycetota</taxon>
        <taxon>Planctomycetia</taxon>
        <taxon>Pirellulales</taxon>
        <taxon>Pirellulaceae</taxon>
        <taxon>Novipirellula</taxon>
    </lineage>
</organism>
<comment type="caution">
    <text evidence="2">The sequence shown here is derived from an EMBL/GenBank/DDBJ whole genome shotgun (WGS) entry which is preliminary data.</text>
</comment>
<name>A0ABP8NMD0_9BACT</name>
<proteinExistence type="predicted"/>
<reference evidence="3" key="1">
    <citation type="journal article" date="2019" name="Int. J. Syst. Evol. Microbiol.">
        <title>The Global Catalogue of Microorganisms (GCM) 10K type strain sequencing project: providing services to taxonomists for standard genome sequencing and annotation.</title>
        <authorList>
            <consortium name="The Broad Institute Genomics Platform"/>
            <consortium name="The Broad Institute Genome Sequencing Center for Infectious Disease"/>
            <person name="Wu L."/>
            <person name="Ma J."/>
        </authorList>
    </citation>
    <scope>NUCLEOTIDE SEQUENCE [LARGE SCALE GENOMIC DNA]</scope>
    <source>
        <strain evidence="3">JCM 17759</strain>
    </source>
</reference>
<feature type="region of interest" description="Disordered" evidence="1">
    <location>
        <begin position="176"/>
        <end position="197"/>
    </location>
</feature>
<evidence type="ECO:0000313" key="2">
    <source>
        <dbReference type="EMBL" id="GAA4467743.1"/>
    </source>
</evidence>
<dbReference type="Pfam" id="PF20420">
    <property type="entry name" value="DUF6702"/>
    <property type="match status" value="1"/>
</dbReference>
<dbReference type="Proteomes" id="UP001500840">
    <property type="component" value="Unassembled WGS sequence"/>
</dbReference>